<gene>
    <name evidence="1" type="ORF">HPB49_007902</name>
</gene>
<sequence length="263" mass="29274">MCCWRAISLVDGALPTAGVAYAGVGLLLRCPSALSSRRARLLGRCPKGRSTAHHPRRHRMPLLFGSLSDAAPATSVEKSATSGSDRPKTAERAPGMPGSLKFITWDTNGLEHRNLLPRTQAGCSIIRDADPDVVFLQEVVPESDVVIWPVFQDYRTVIFGGNLGLRGHELKDVGGRPRSLVDVWERCGRRREVRYTWDMVVNDNRLFNFCKNPQYRPDRVYLKACKPATMVPASFDLIGTERLSPLGCFPSDHWGLVCRFNVL</sequence>
<name>A0ACB8DP18_DERSI</name>
<evidence type="ECO:0000313" key="2">
    <source>
        <dbReference type="Proteomes" id="UP000821865"/>
    </source>
</evidence>
<comment type="caution">
    <text evidence="1">The sequence shown here is derived from an EMBL/GenBank/DDBJ whole genome shotgun (WGS) entry which is preliminary data.</text>
</comment>
<accession>A0ACB8DP18</accession>
<dbReference type="Proteomes" id="UP000821865">
    <property type="component" value="Chromosome 10"/>
</dbReference>
<keyword evidence="2" id="KW-1185">Reference proteome</keyword>
<evidence type="ECO:0000313" key="1">
    <source>
        <dbReference type="EMBL" id="KAH7973959.1"/>
    </source>
</evidence>
<protein>
    <submittedName>
        <fullName evidence="1">Uncharacterized protein</fullName>
    </submittedName>
</protein>
<dbReference type="EMBL" id="CM023479">
    <property type="protein sequence ID" value="KAH7973959.1"/>
    <property type="molecule type" value="Genomic_DNA"/>
</dbReference>
<reference evidence="1" key="1">
    <citation type="submission" date="2020-05" db="EMBL/GenBank/DDBJ databases">
        <title>Large-scale comparative analyses of tick genomes elucidate their genetic diversity and vector capacities.</title>
        <authorList>
            <person name="Jia N."/>
            <person name="Wang J."/>
            <person name="Shi W."/>
            <person name="Du L."/>
            <person name="Sun Y."/>
            <person name="Zhan W."/>
            <person name="Jiang J."/>
            <person name="Wang Q."/>
            <person name="Zhang B."/>
            <person name="Ji P."/>
            <person name="Sakyi L.B."/>
            <person name="Cui X."/>
            <person name="Yuan T."/>
            <person name="Jiang B."/>
            <person name="Yang W."/>
            <person name="Lam T.T.-Y."/>
            <person name="Chang Q."/>
            <person name="Ding S."/>
            <person name="Wang X."/>
            <person name="Zhu J."/>
            <person name="Ruan X."/>
            <person name="Zhao L."/>
            <person name="Wei J."/>
            <person name="Que T."/>
            <person name="Du C."/>
            <person name="Cheng J."/>
            <person name="Dai P."/>
            <person name="Han X."/>
            <person name="Huang E."/>
            <person name="Gao Y."/>
            <person name="Liu J."/>
            <person name="Shao H."/>
            <person name="Ye R."/>
            <person name="Li L."/>
            <person name="Wei W."/>
            <person name="Wang X."/>
            <person name="Wang C."/>
            <person name="Yang T."/>
            <person name="Huo Q."/>
            <person name="Li W."/>
            <person name="Guo W."/>
            <person name="Chen H."/>
            <person name="Zhou L."/>
            <person name="Ni X."/>
            <person name="Tian J."/>
            <person name="Zhou Y."/>
            <person name="Sheng Y."/>
            <person name="Liu T."/>
            <person name="Pan Y."/>
            <person name="Xia L."/>
            <person name="Li J."/>
            <person name="Zhao F."/>
            <person name="Cao W."/>
        </authorList>
    </citation>
    <scope>NUCLEOTIDE SEQUENCE</scope>
    <source>
        <strain evidence="1">Dsil-2018</strain>
    </source>
</reference>
<proteinExistence type="predicted"/>
<organism evidence="1 2">
    <name type="scientific">Dermacentor silvarum</name>
    <name type="common">Tick</name>
    <dbReference type="NCBI Taxonomy" id="543639"/>
    <lineage>
        <taxon>Eukaryota</taxon>
        <taxon>Metazoa</taxon>
        <taxon>Ecdysozoa</taxon>
        <taxon>Arthropoda</taxon>
        <taxon>Chelicerata</taxon>
        <taxon>Arachnida</taxon>
        <taxon>Acari</taxon>
        <taxon>Parasitiformes</taxon>
        <taxon>Ixodida</taxon>
        <taxon>Ixodoidea</taxon>
        <taxon>Ixodidae</taxon>
        <taxon>Rhipicephalinae</taxon>
        <taxon>Dermacentor</taxon>
    </lineage>
</organism>